<dbReference type="Gene3D" id="2.40.128.640">
    <property type="match status" value="1"/>
</dbReference>
<comment type="caution">
    <text evidence="1">The sequence shown here is derived from an EMBL/GenBank/DDBJ whole genome shotgun (WGS) entry which is preliminary data.</text>
</comment>
<dbReference type="Pfam" id="PF04170">
    <property type="entry name" value="NlpE"/>
    <property type="match status" value="1"/>
</dbReference>
<dbReference type="PROSITE" id="PS51257">
    <property type="entry name" value="PROKAR_LIPOPROTEIN"/>
    <property type="match status" value="1"/>
</dbReference>
<dbReference type="AlphaFoldDB" id="J9G8S2"/>
<organism evidence="1">
    <name type="scientific">gut metagenome</name>
    <dbReference type="NCBI Taxonomy" id="749906"/>
    <lineage>
        <taxon>unclassified sequences</taxon>
        <taxon>metagenomes</taxon>
        <taxon>organismal metagenomes</taxon>
    </lineage>
</organism>
<evidence type="ECO:0008006" key="2">
    <source>
        <dbReference type="Google" id="ProtNLM"/>
    </source>
</evidence>
<dbReference type="InterPro" id="IPR007298">
    <property type="entry name" value="Cu-R_lipoprotein_NlpE"/>
</dbReference>
<proteinExistence type="predicted"/>
<dbReference type="EMBL" id="AMCI01002101">
    <property type="protein sequence ID" value="EJX03622.1"/>
    <property type="molecule type" value="Genomic_DNA"/>
</dbReference>
<sequence length="166" mass="17779">MKKVFFAAGLAFLLASCGSKGKPTPQMIEESVSDSLFAVNDSTLDDWQTYTYEGILPAADTDGLKYQLALQGLNPDSLKSYSLTVSTVGTSETSPEGTHTFTDQGTVITLVGTPDDSTAVVYQLVSAGPGHERTNFLAEGDSLLTLLGHDFKKACSKVDYTLRKKL</sequence>
<gene>
    <name evidence="1" type="ORF">EVA_08298</name>
</gene>
<evidence type="ECO:0000313" key="1">
    <source>
        <dbReference type="EMBL" id="EJX03622.1"/>
    </source>
</evidence>
<name>J9G8S2_9ZZZZ</name>
<reference evidence="1" key="1">
    <citation type="journal article" date="2012" name="PLoS ONE">
        <title>Gene sets for utilization of primary and secondary nutrition supplies in the distal gut of endangered iberian lynx.</title>
        <authorList>
            <person name="Alcaide M."/>
            <person name="Messina E."/>
            <person name="Richter M."/>
            <person name="Bargiela R."/>
            <person name="Peplies J."/>
            <person name="Huws S.A."/>
            <person name="Newbold C.J."/>
            <person name="Golyshin P.N."/>
            <person name="Simon M.A."/>
            <person name="Lopez G."/>
            <person name="Yakimov M.M."/>
            <person name="Ferrer M."/>
        </authorList>
    </citation>
    <scope>NUCLEOTIDE SEQUENCE</scope>
</reference>
<protein>
    <recommendedName>
        <fullName evidence="2">Lipoprotein</fullName>
    </recommendedName>
</protein>
<accession>J9G8S2</accession>